<name>A0ABT1TW45_9GAMM</name>
<evidence type="ECO:0000313" key="2">
    <source>
        <dbReference type="Proteomes" id="UP001524570"/>
    </source>
</evidence>
<comment type="caution">
    <text evidence="1">The sequence shown here is derived from an EMBL/GenBank/DDBJ whole genome shotgun (WGS) entry which is preliminary data.</text>
</comment>
<organism evidence="1 2">
    <name type="scientific">Methylomonas rosea</name>
    <dbReference type="NCBI Taxonomy" id="2952227"/>
    <lineage>
        <taxon>Bacteria</taxon>
        <taxon>Pseudomonadati</taxon>
        <taxon>Pseudomonadota</taxon>
        <taxon>Gammaproteobacteria</taxon>
        <taxon>Methylococcales</taxon>
        <taxon>Methylococcaceae</taxon>
        <taxon>Methylomonas</taxon>
    </lineage>
</organism>
<dbReference type="Proteomes" id="UP001524570">
    <property type="component" value="Unassembled WGS sequence"/>
</dbReference>
<evidence type="ECO:0000313" key="1">
    <source>
        <dbReference type="EMBL" id="MCQ8118986.1"/>
    </source>
</evidence>
<gene>
    <name evidence="1" type="ORF">NP589_16240</name>
</gene>
<keyword evidence="2" id="KW-1185">Reference proteome</keyword>
<dbReference type="RefSeq" id="WP_256607940.1">
    <property type="nucleotide sequence ID" value="NZ_JANIBL010000055.1"/>
</dbReference>
<accession>A0ABT1TW45</accession>
<dbReference type="EMBL" id="JANIBL010000055">
    <property type="protein sequence ID" value="MCQ8118986.1"/>
    <property type="molecule type" value="Genomic_DNA"/>
</dbReference>
<reference evidence="1 2" key="1">
    <citation type="submission" date="2022-07" db="EMBL/GenBank/DDBJ databases">
        <title>Methylomonas rivi sp. nov., Methylomonas rosea sp. nov., Methylomonas aureus sp. nov. and Methylomonas subterranea sp. nov., four novel methanotrophs isolated from a freshwater creek and the deep terrestrial subsurface.</title>
        <authorList>
            <person name="Abin C."/>
            <person name="Sankaranarayanan K."/>
            <person name="Garner C."/>
            <person name="Sindelar R."/>
            <person name="Kotary K."/>
            <person name="Garner R."/>
            <person name="Barclay S."/>
            <person name="Lawson P."/>
            <person name="Krumholz L."/>
        </authorList>
    </citation>
    <scope>NUCLEOTIDE SEQUENCE [LARGE SCALE GENOMIC DNA]</scope>
    <source>
        <strain evidence="1 2">WSC-7</strain>
    </source>
</reference>
<sequence length="251" mass="28521">MHSSTNLAPKYHYPPIMEAVIELRVNGLLTLKEREKIAKKLKKDYPNSQEINEVGINIGPNGAESAVTVNEPAKIFRLASDSQSEIVIISPQSLAVACLAPYPGWDDYLTKVVAAWKIWKSIARTRLISRVGVRFINRIDIPVNGVEKIELEDYLSFYPKVPSFSESPMETYFIQITKRTSNPLWSTNITSTIQPPPMIGYMSLLLDIDVYRTEEIPLNDEDLWGTISEARELKNGIFRHLITPRTEELFV</sequence>
<dbReference type="NCBIfam" id="TIGR04255">
    <property type="entry name" value="sporadTIGR04255"/>
    <property type="match status" value="1"/>
</dbReference>
<dbReference type="InterPro" id="IPR026349">
    <property type="entry name" value="CHP04255"/>
</dbReference>
<proteinExistence type="predicted"/>
<protein>
    <submittedName>
        <fullName evidence="1">TIGR04255 family protein</fullName>
    </submittedName>
</protein>